<feature type="compositionally biased region" description="Basic residues" evidence="1">
    <location>
        <begin position="97"/>
        <end position="106"/>
    </location>
</feature>
<feature type="region of interest" description="Disordered" evidence="1">
    <location>
        <begin position="58"/>
        <end position="169"/>
    </location>
</feature>
<dbReference type="EMBL" id="JABMIG020000029">
    <property type="protein sequence ID" value="KAL3801011.1"/>
    <property type="molecule type" value="Genomic_DNA"/>
</dbReference>
<sequence length="203" mass="22656">MQTARNAVKKAAKAKLSGFAVSDNTPKNKKVVFKDHDEAVDDDFDVNGDLGKLDVDINDESAEDDDAVEGVKGSAARESTQRLREAERLFAKESTSKKKRTKKTKITKNFSNTPTSTNDAGSSASESEGNEDMLTDDFFNMVDSERTTKLQLSKQEKKKESLEEKKQLGRHTTFVVEDDHRIIDVPKKLGQNIEVVATMKRRS</sequence>
<organism evidence="2 3">
    <name type="scientific">Cyclotella cryptica</name>
    <dbReference type="NCBI Taxonomy" id="29204"/>
    <lineage>
        <taxon>Eukaryota</taxon>
        <taxon>Sar</taxon>
        <taxon>Stramenopiles</taxon>
        <taxon>Ochrophyta</taxon>
        <taxon>Bacillariophyta</taxon>
        <taxon>Coscinodiscophyceae</taxon>
        <taxon>Thalassiosirophycidae</taxon>
        <taxon>Stephanodiscales</taxon>
        <taxon>Stephanodiscaceae</taxon>
        <taxon>Cyclotella</taxon>
    </lineage>
</organism>
<evidence type="ECO:0000313" key="2">
    <source>
        <dbReference type="EMBL" id="KAL3801011.1"/>
    </source>
</evidence>
<feature type="compositionally biased region" description="Acidic residues" evidence="1">
    <location>
        <begin position="58"/>
        <end position="68"/>
    </location>
</feature>
<keyword evidence="3" id="KW-1185">Reference proteome</keyword>
<proteinExistence type="predicted"/>
<accession>A0ABD3QN94</accession>
<feature type="compositionally biased region" description="Basic and acidic residues" evidence="1">
    <location>
        <begin position="143"/>
        <end position="167"/>
    </location>
</feature>
<comment type="caution">
    <text evidence="2">The sequence shown here is derived from an EMBL/GenBank/DDBJ whole genome shotgun (WGS) entry which is preliminary data.</text>
</comment>
<feature type="compositionally biased region" description="Basic and acidic residues" evidence="1">
    <location>
        <begin position="79"/>
        <end position="96"/>
    </location>
</feature>
<reference evidence="2 3" key="1">
    <citation type="journal article" date="2020" name="G3 (Bethesda)">
        <title>Improved Reference Genome for Cyclotella cryptica CCMP332, a Model for Cell Wall Morphogenesis, Salinity Adaptation, and Lipid Production in Diatoms (Bacillariophyta).</title>
        <authorList>
            <person name="Roberts W.R."/>
            <person name="Downey K.M."/>
            <person name="Ruck E.C."/>
            <person name="Traller J.C."/>
            <person name="Alverson A.J."/>
        </authorList>
    </citation>
    <scope>NUCLEOTIDE SEQUENCE [LARGE SCALE GENOMIC DNA]</scope>
    <source>
        <strain evidence="2 3">CCMP332</strain>
    </source>
</reference>
<protein>
    <submittedName>
        <fullName evidence="2">Uncharacterized protein</fullName>
    </submittedName>
</protein>
<gene>
    <name evidence="2" type="ORF">HJC23_002304</name>
</gene>
<feature type="compositionally biased region" description="Low complexity" evidence="1">
    <location>
        <begin position="118"/>
        <end position="127"/>
    </location>
</feature>
<dbReference type="AlphaFoldDB" id="A0ABD3QN94"/>
<dbReference type="Proteomes" id="UP001516023">
    <property type="component" value="Unassembled WGS sequence"/>
</dbReference>
<evidence type="ECO:0000313" key="3">
    <source>
        <dbReference type="Proteomes" id="UP001516023"/>
    </source>
</evidence>
<name>A0ABD3QN94_9STRA</name>
<evidence type="ECO:0000256" key="1">
    <source>
        <dbReference type="SAM" id="MobiDB-lite"/>
    </source>
</evidence>